<reference evidence="2" key="2">
    <citation type="journal article" date="2017" name="Nat. Plants">
        <title>The Aegilops tauschii genome reveals multiple impacts of transposons.</title>
        <authorList>
            <person name="Zhao G."/>
            <person name="Zou C."/>
            <person name="Li K."/>
            <person name="Wang K."/>
            <person name="Li T."/>
            <person name="Gao L."/>
            <person name="Zhang X."/>
            <person name="Wang H."/>
            <person name="Yang Z."/>
            <person name="Liu X."/>
            <person name="Jiang W."/>
            <person name="Mao L."/>
            <person name="Kong X."/>
            <person name="Jiao Y."/>
            <person name="Jia J."/>
        </authorList>
    </citation>
    <scope>NUCLEOTIDE SEQUENCE [LARGE SCALE GENOMIC DNA]</scope>
    <source>
        <strain evidence="2">cv. AL8/78</strain>
    </source>
</reference>
<proteinExistence type="predicted"/>
<dbReference type="Gramene" id="AET2Gv20778700.33">
    <property type="protein sequence ID" value="AET2Gv20778700.33"/>
    <property type="gene ID" value="AET2Gv20778700"/>
</dbReference>
<protein>
    <submittedName>
        <fullName evidence="1">Uncharacterized protein</fullName>
    </submittedName>
</protein>
<evidence type="ECO:0000313" key="1">
    <source>
        <dbReference type="EnsemblPlants" id="AET2Gv20778700.33"/>
    </source>
</evidence>
<dbReference type="EnsemblPlants" id="AET2Gv20778700.33">
    <property type="protein sequence ID" value="AET2Gv20778700.33"/>
    <property type="gene ID" value="AET2Gv20778700"/>
</dbReference>
<dbReference type="AlphaFoldDB" id="A0A453C9V6"/>
<evidence type="ECO:0000313" key="2">
    <source>
        <dbReference type="Proteomes" id="UP000015105"/>
    </source>
</evidence>
<reference evidence="2" key="1">
    <citation type="journal article" date="2014" name="Science">
        <title>Ancient hybridizations among the ancestral genomes of bread wheat.</title>
        <authorList>
            <consortium name="International Wheat Genome Sequencing Consortium,"/>
            <person name="Marcussen T."/>
            <person name="Sandve S.R."/>
            <person name="Heier L."/>
            <person name="Spannagl M."/>
            <person name="Pfeifer M."/>
            <person name="Jakobsen K.S."/>
            <person name="Wulff B.B."/>
            <person name="Steuernagel B."/>
            <person name="Mayer K.F."/>
            <person name="Olsen O.A."/>
        </authorList>
    </citation>
    <scope>NUCLEOTIDE SEQUENCE [LARGE SCALE GENOMIC DNA]</scope>
    <source>
        <strain evidence="2">cv. AL8/78</strain>
    </source>
</reference>
<keyword evidence="2" id="KW-1185">Reference proteome</keyword>
<reference evidence="1" key="4">
    <citation type="submission" date="2019-03" db="UniProtKB">
        <authorList>
            <consortium name="EnsemblPlants"/>
        </authorList>
    </citation>
    <scope>IDENTIFICATION</scope>
</reference>
<name>A0A453C9V6_AEGTS</name>
<organism evidence="1 2">
    <name type="scientific">Aegilops tauschii subsp. strangulata</name>
    <name type="common">Goatgrass</name>
    <dbReference type="NCBI Taxonomy" id="200361"/>
    <lineage>
        <taxon>Eukaryota</taxon>
        <taxon>Viridiplantae</taxon>
        <taxon>Streptophyta</taxon>
        <taxon>Embryophyta</taxon>
        <taxon>Tracheophyta</taxon>
        <taxon>Spermatophyta</taxon>
        <taxon>Magnoliopsida</taxon>
        <taxon>Liliopsida</taxon>
        <taxon>Poales</taxon>
        <taxon>Poaceae</taxon>
        <taxon>BOP clade</taxon>
        <taxon>Pooideae</taxon>
        <taxon>Triticodae</taxon>
        <taxon>Triticeae</taxon>
        <taxon>Triticinae</taxon>
        <taxon>Aegilops</taxon>
    </lineage>
</organism>
<dbReference type="Proteomes" id="UP000015105">
    <property type="component" value="Chromosome 2D"/>
</dbReference>
<sequence length="98" mass="10952">MSVLRSWLLAHDKIEDQGYLFLSNVVRLLSFSPTSSLCVNLLFCAIGSQRCTPSLCCLHLVITTFTFCSSTRELVGLTTAVLSVTRLQLKLWLLQEEA</sequence>
<reference evidence="1" key="5">
    <citation type="journal article" date="2021" name="G3 (Bethesda)">
        <title>Aegilops tauschii genome assembly Aet v5.0 features greater sequence contiguity and improved annotation.</title>
        <authorList>
            <person name="Wang L."/>
            <person name="Zhu T."/>
            <person name="Rodriguez J.C."/>
            <person name="Deal K.R."/>
            <person name="Dubcovsky J."/>
            <person name="McGuire P.E."/>
            <person name="Lux T."/>
            <person name="Spannagl M."/>
            <person name="Mayer K.F.X."/>
            <person name="Baldrich P."/>
            <person name="Meyers B.C."/>
            <person name="Huo N."/>
            <person name="Gu Y.Q."/>
            <person name="Zhou H."/>
            <person name="Devos K.M."/>
            <person name="Bennetzen J.L."/>
            <person name="Unver T."/>
            <person name="Budak H."/>
            <person name="Gulick P.J."/>
            <person name="Galiba G."/>
            <person name="Kalapos B."/>
            <person name="Nelson D.R."/>
            <person name="Li P."/>
            <person name="You F.M."/>
            <person name="Luo M.C."/>
            <person name="Dvorak J."/>
        </authorList>
    </citation>
    <scope>NUCLEOTIDE SEQUENCE [LARGE SCALE GENOMIC DNA]</scope>
    <source>
        <strain evidence="1">cv. AL8/78</strain>
    </source>
</reference>
<reference evidence="1" key="3">
    <citation type="journal article" date="2017" name="Nature">
        <title>Genome sequence of the progenitor of the wheat D genome Aegilops tauschii.</title>
        <authorList>
            <person name="Luo M.C."/>
            <person name="Gu Y.Q."/>
            <person name="Puiu D."/>
            <person name="Wang H."/>
            <person name="Twardziok S.O."/>
            <person name="Deal K.R."/>
            <person name="Huo N."/>
            <person name="Zhu T."/>
            <person name="Wang L."/>
            <person name="Wang Y."/>
            <person name="McGuire P.E."/>
            <person name="Liu S."/>
            <person name="Long H."/>
            <person name="Ramasamy R.K."/>
            <person name="Rodriguez J.C."/>
            <person name="Van S.L."/>
            <person name="Yuan L."/>
            <person name="Wang Z."/>
            <person name="Xia Z."/>
            <person name="Xiao L."/>
            <person name="Anderson O.D."/>
            <person name="Ouyang S."/>
            <person name="Liang Y."/>
            <person name="Zimin A.V."/>
            <person name="Pertea G."/>
            <person name="Qi P."/>
            <person name="Bennetzen J.L."/>
            <person name="Dai X."/>
            <person name="Dawson M.W."/>
            <person name="Muller H.G."/>
            <person name="Kugler K."/>
            <person name="Rivarola-Duarte L."/>
            <person name="Spannagl M."/>
            <person name="Mayer K.F.X."/>
            <person name="Lu F.H."/>
            <person name="Bevan M.W."/>
            <person name="Leroy P."/>
            <person name="Li P."/>
            <person name="You F.M."/>
            <person name="Sun Q."/>
            <person name="Liu Z."/>
            <person name="Lyons E."/>
            <person name="Wicker T."/>
            <person name="Salzberg S.L."/>
            <person name="Devos K.M."/>
            <person name="Dvorak J."/>
        </authorList>
    </citation>
    <scope>NUCLEOTIDE SEQUENCE [LARGE SCALE GENOMIC DNA]</scope>
    <source>
        <strain evidence="1">cv. AL8/78</strain>
    </source>
</reference>
<accession>A0A453C9V6</accession>